<dbReference type="CDD" id="cd02089">
    <property type="entry name" value="P-type_ATPase_Ca_prok"/>
    <property type="match status" value="1"/>
</dbReference>
<evidence type="ECO:0000313" key="10">
    <source>
        <dbReference type="EMBL" id="MBL1071417.1"/>
    </source>
</evidence>
<dbReference type="SUPFAM" id="SSF81665">
    <property type="entry name" value="Calcium ATPase, transmembrane domain M"/>
    <property type="match status" value="1"/>
</dbReference>
<feature type="transmembrane region" description="Helical" evidence="8">
    <location>
        <begin position="269"/>
        <end position="292"/>
    </location>
</feature>
<feature type="transmembrane region" description="Helical" evidence="8">
    <location>
        <begin position="749"/>
        <end position="770"/>
    </location>
</feature>
<dbReference type="InterPro" id="IPR008250">
    <property type="entry name" value="ATPase_P-typ_transduc_dom_A_sf"/>
</dbReference>
<organism evidence="10 11">
    <name type="scientific">Lactobacillus kitasatonis</name>
    <dbReference type="NCBI Taxonomy" id="237446"/>
    <lineage>
        <taxon>Bacteria</taxon>
        <taxon>Bacillati</taxon>
        <taxon>Bacillota</taxon>
        <taxon>Bacilli</taxon>
        <taxon>Lactobacillales</taxon>
        <taxon>Lactobacillaceae</taxon>
        <taxon>Lactobacillus</taxon>
    </lineage>
</organism>
<dbReference type="SUPFAM" id="SSF56784">
    <property type="entry name" value="HAD-like"/>
    <property type="match status" value="1"/>
</dbReference>
<comment type="caution">
    <text evidence="10">The sequence shown here is derived from an EMBL/GenBank/DDBJ whole genome shotgun (WGS) entry which is preliminary data.</text>
</comment>
<evidence type="ECO:0000256" key="7">
    <source>
        <dbReference type="ARBA" id="ARBA00023136"/>
    </source>
</evidence>
<evidence type="ECO:0000256" key="4">
    <source>
        <dbReference type="ARBA" id="ARBA00022840"/>
    </source>
</evidence>
<evidence type="ECO:0000256" key="5">
    <source>
        <dbReference type="ARBA" id="ARBA00022967"/>
    </source>
</evidence>
<dbReference type="NCBIfam" id="TIGR01494">
    <property type="entry name" value="ATPase_P-type"/>
    <property type="match status" value="2"/>
</dbReference>
<feature type="transmembrane region" description="Helical" evidence="8">
    <location>
        <begin position="848"/>
        <end position="869"/>
    </location>
</feature>
<dbReference type="SFLD" id="SFLDS00003">
    <property type="entry name" value="Haloacid_Dehalogenase"/>
    <property type="match status" value="1"/>
</dbReference>
<dbReference type="Gene3D" id="3.40.50.1000">
    <property type="entry name" value="HAD superfamily/HAD-like"/>
    <property type="match status" value="1"/>
</dbReference>
<dbReference type="Gene3D" id="2.70.150.10">
    <property type="entry name" value="Calcium-transporting ATPase, cytoplasmic transduction domain A"/>
    <property type="match status" value="1"/>
</dbReference>
<dbReference type="Pfam" id="PF00122">
    <property type="entry name" value="E1-E2_ATPase"/>
    <property type="match status" value="1"/>
</dbReference>
<keyword evidence="3" id="KW-0547">Nucleotide-binding</keyword>
<dbReference type="PRINTS" id="PR00119">
    <property type="entry name" value="CATATPASE"/>
</dbReference>
<dbReference type="InterPro" id="IPR006068">
    <property type="entry name" value="ATPase_P-typ_cation-transptr_C"/>
</dbReference>
<feature type="transmembrane region" description="Helical" evidence="8">
    <location>
        <begin position="776"/>
        <end position="793"/>
    </location>
</feature>
<keyword evidence="7 8" id="KW-0472">Membrane</keyword>
<name>A0ABS1LT34_9LACO</name>
<comment type="subcellular location">
    <subcellularLocation>
        <location evidence="1">Membrane</location>
        <topology evidence="1">Multi-pass membrane protein</topology>
    </subcellularLocation>
</comment>
<gene>
    <name evidence="10" type="ORF">JEM47_02620</name>
</gene>
<evidence type="ECO:0000256" key="6">
    <source>
        <dbReference type="ARBA" id="ARBA00022989"/>
    </source>
</evidence>
<evidence type="ECO:0000256" key="3">
    <source>
        <dbReference type="ARBA" id="ARBA00022741"/>
    </source>
</evidence>
<dbReference type="InterPro" id="IPR001757">
    <property type="entry name" value="P_typ_ATPase"/>
</dbReference>
<keyword evidence="4" id="KW-0067">ATP-binding</keyword>
<dbReference type="RefSeq" id="WP_202017621.1">
    <property type="nucleotide sequence ID" value="NZ_JAEHNR010000019.1"/>
</dbReference>
<dbReference type="PANTHER" id="PTHR42861">
    <property type="entry name" value="CALCIUM-TRANSPORTING ATPASE"/>
    <property type="match status" value="1"/>
</dbReference>
<feature type="transmembrane region" description="Helical" evidence="8">
    <location>
        <begin position="244"/>
        <end position="263"/>
    </location>
</feature>
<evidence type="ECO:0000259" key="9">
    <source>
        <dbReference type="SMART" id="SM00831"/>
    </source>
</evidence>
<keyword evidence="5" id="KW-1278">Translocase</keyword>
<dbReference type="Gene3D" id="3.40.1110.10">
    <property type="entry name" value="Calcium-transporting ATPase, cytoplasmic domain N"/>
    <property type="match status" value="1"/>
</dbReference>
<dbReference type="InterPro" id="IPR036412">
    <property type="entry name" value="HAD-like_sf"/>
</dbReference>
<feature type="transmembrane region" description="Helical" evidence="8">
    <location>
        <begin position="703"/>
        <end position="728"/>
    </location>
</feature>
<dbReference type="Proteomes" id="UP000640912">
    <property type="component" value="Unassembled WGS sequence"/>
</dbReference>
<dbReference type="EMBL" id="JAEHNR010000019">
    <property type="protein sequence ID" value="MBL1071417.1"/>
    <property type="molecule type" value="Genomic_DNA"/>
</dbReference>
<dbReference type="InterPro" id="IPR044492">
    <property type="entry name" value="P_typ_ATPase_HD_dom"/>
</dbReference>
<dbReference type="SMART" id="SM00831">
    <property type="entry name" value="Cation_ATPase_N"/>
    <property type="match status" value="1"/>
</dbReference>
<feature type="domain" description="Cation-transporting P-type ATPase N-terminal" evidence="9">
    <location>
        <begin position="3"/>
        <end position="76"/>
    </location>
</feature>
<dbReference type="InterPro" id="IPR023214">
    <property type="entry name" value="HAD_sf"/>
</dbReference>
<dbReference type="InterPro" id="IPR018303">
    <property type="entry name" value="ATPase_P-typ_P_site"/>
</dbReference>
<evidence type="ECO:0000256" key="2">
    <source>
        <dbReference type="ARBA" id="ARBA00022692"/>
    </source>
</evidence>
<dbReference type="Pfam" id="PF13246">
    <property type="entry name" value="Cation_ATPase"/>
    <property type="match status" value="1"/>
</dbReference>
<proteinExistence type="predicted"/>
<feature type="transmembrane region" description="Helical" evidence="8">
    <location>
        <begin position="813"/>
        <end position="836"/>
    </location>
</feature>
<keyword evidence="2 8" id="KW-0812">Transmembrane</keyword>
<dbReference type="InterPro" id="IPR023298">
    <property type="entry name" value="ATPase_P-typ_TM_dom_sf"/>
</dbReference>
<dbReference type="InterPro" id="IPR023299">
    <property type="entry name" value="ATPase_P-typ_cyto_dom_N"/>
</dbReference>
<evidence type="ECO:0000313" key="11">
    <source>
        <dbReference type="Proteomes" id="UP000640912"/>
    </source>
</evidence>
<dbReference type="PRINTS" id="PR00120">
    <property type="entry name" value="HATPASE"/>
</dbReference>
<dbReference type="Pfam" id="PF00689">
    <property type="entry name" value="Cation_ATPase_C"/>
    <property type="match status" value="1"/>
</dbReference>
<sequence length="873" mass="94846">MKQYYLQTKDEVLKEFKTSIDGLSTKQAEENLAKYGKNALVEGKKKTAFQVFLEQFKDLMVIILIIAAVISAFTGDLESTLVIIAVLILNAILGTVQHVKAEKSLESLKSLSSPSAKVLRNGEKIEIDSKDVVPGDIMLLEAGDMVTADGRILDNYSLQVNESSLTGESTNIDKADVDFDHEIPLGDRLNMVYSSSLVTYGRANVLVTGTGMNTEIGKIASLMNEAKERRTPLQVSLDKFSSQLATAILIICAIVLGLQIWRGQPIMDALLFAVALAVAAIPEALSSIVTIVQAMGTQKMAKENAIIKNLAAVESLGSVSVICSDKTGTLTQNKMTVEDIYIGGEVLKPEQLDLGNQLHRYLLYDAVLNNDSSLKDDKSIGDPTESALLEMYRKVPGIDLGNNQLGLSESDLRGLLTRQQEVPFDSDRKLMSTKHLIHTVPTIFVKGAIDVLLDRCDNIRIGDEVRPLTDEDRKKILAQNEHFSENGLRVLTFAYKEKDEDLTPETEHGFTFIGLVSEMDPPREESVEAVARAKKAGIRTVMITGDHKVTAVAIAKKIGIFNDGDIAVTGLELDKMSDEELEQKIEKISVYARVSPENKIRIVNAWQKKDKIVSMTGDGVNDAPALKKADIGVAMGITGTEVSKDAASMILADDNFATIIKAVANGRTVFENIKNAIMYLLSGNLSAIITVLFASIGGFSVPFIAVQLLFINLVTDSLPALAIGMEPGAPDILDGKPRDPKVGILDKSLVTKVTLQGIIISVGVIAAFMIGRQTSAAVACTMAFSTLTFARLLHGFNCRSQHSIFKIGFKNNWYSLAAFAVGTLLLALILFVPGLHSLFAVTPLTNTQLLWIIGLALMPTIIIQIVKVVQENR</sequence>
<dbReference type="PROSITE" id="PS00154">
    <property type="entry name" value="ATPASE_E1_E2"/>
    <property type="match status" value="1"/>
</dbReference>
<dbReference type="InterPro" id="IPR059000">
    <property type="entry name" value="ATPase_P-type_domA"/>
</dbReference>
<protein>
    <submittedName>
        <fullName evidence="10">Cation-translocating P-type ATPase</fullName>
    </submittedName>
</protein>
<dbReference type="SUPFAM" id="SSF81653">
    <property type="entry name" value="Calcium ATPase, transduction domain A"/>
    <property type="match status" value="1"/>
</dbReference>
<dbReference type="SFLD" id="SFLDG00002">
    <property type="entry name" value="C1.7:_P-type_atpase_like"/>
    <property type="match status" value="1"/>
</dbReference>
<evidence type="ECO:0000256" key="1">
    <source>
        <dbReference type="ARBA" id="ARBA00004141"/>
    </source>
</evidence>
<feature type="transmembrane region" description="Helical" evidence="8">
    <location>
        <begin position="676"/>
        <end position="697"/>
    </location>
</feature>
<feature type="transmembrane region" description="Helical" evidence="8">
    <location>
        <begin position="59"/>
        <end position="75"/>
    </location>
</feature>
<keyword evidence="11" id="KW-1185">Reference proteome</keyword>
<dbReference type="SFLD" id="SFLDF00027">
    <property type="entry name" value="p-type_atpase"/>
    <property type="match status" value="1"/>
</dbReference>
<dbReference type="InterPro" id="IPR004014">
    <property type="entry name" value="ATPase_P-typ_cation-transptr_N"/>
</dbReference>
<dbReference type="Pfam" id="PF00690">
    <property type="entry name" value="Cation_ATPase_N"/>
    <property type="match status" value="1"/>
</dbReference>
<dbReference type="Gene3D" id="1.20.1110.10">
    <property type="entry name" value="Calcium-transporting ATPase, transmembrane domain"/>
    <property type="match status" value="1"/>
</dbReference>
<keyword evidence="6 8" id="KW-1133">Transmembrane helix</keyword>
<evidence type="ECO:0000256" key="8">
    <source>
        <dbReference type="SAM" id="Phobius"/>
    </source>
</evidence>
<dbReference type="SUPFAM" id="SSF81660">
    <property type="entry name" value="Metal cation-transporting ATPase, ATP-binding domain N"/>
    <property type="match status" value="1"/>
</dbReference>
<reference evidence="10 11" key="1">
    <citation type="journal article" date="2021" name="Microorganisms">
        <title>Dual Inhibition of Salmonella enterica and Clostridium perfringens by New Probiotic Candidates Isolated from Chicken Intestinal Mucosa.</title>
        <authorList>
            <person name="Lone A."/>
            <person name="Mottawea W."/>
            <person name="Ait Chait Y."/>
            <person name="Hammami R."/>
        </authorList>
    </citation>
    <scope>NUCLEOTIDE SEQUENCE [LARGE SCALE GENOMIC DNA]</scope>
    <source>
        <strain evidence="10 11">A12</strain>
    </source>
</reference>
<accession>A0ABS1LT34</accession>
<feature type="transmembrane region" description="Helical" evidence="8">
    <location>
        <begin position="81"/>
        <end position="99"/>
    </location>
</feature>